<dbReference type="GO" id="GO:0005506">
    <property type="term" value="F:iron ion binding"/>
    <property type="evidence" value="ECO:0007669"/>
    <property type="project" value="InterPro"/>
</dbReference>
<dbReference type="GO" id="GO:0016715">
    <property type="term" value="F:oxidoreductase activity, acting on paired donors, with incorporation or reduction of molecular oxygen, reduced ascorbate as one donor, and incorporation of one atom of oxygen"/>
    <property type="evidence" value="ECO:0007669"/>
    <property type="project" value="InterPro"/>
</dbReference>
<feature type="compositionally biased region" description="Pro residues" evidence="5">
    <location>
        <begin position="484"/>
        <end position="495"/>
    </location>
</feature>
<dbReference type="PRINTS" id="PR00465">
    <property type="entry name" value="EP450IV"/>
</dbReference>
<comment type="cofactor">
    <cofactor evidence="4">
        <name>heme</name>
        <dbReference type="ChEBI" id="CHEBI:30413"/>
    </cofactor>
</comment>
<evidence type="ECO:0000256" key="4">
    <source>
        <dbReference type="PIRSR" id="PIRSR602403-1"/>
    </source>
</evidence>
<gene>
    <name evidence="7" type="primary">g590</name>
    <name evidence="7" type="ORF">C2E20_0590</name>
</gene>
<keyword evidence="2 4" id="KW-0408">Iron</keyword>
<protein>
    <submittedName>
        <fullName evidence="7">Peptide-N4-N-acetyl-beta-D-glucosaminylaspar agine amidase F</fullName>
    </submittedName>
</protein>
<feature type="compositionally biased region" description="Low complexity" evidence="5">
    <location>
        <begin position="1174"/>
        <end position="1187"/>
    </location>
</feature>
<dbReference type="SUPFAM" id="SSF49742">
    <property type="entry name" value="PHM/PNGase F"/>
    <property type="match status" value="1"/>
</dbReference>
<evidence type="ECO:0000313" key="8">
    <source>
        <dbReference type="Proteomes" id="UP000239649"/>
    </source>
</evidence>
<keyword evidence="4" id="KW-0349">Heme</keyword>
<evidence type="ECO:0000256" key="2">
    <source>
        <dbReference type="ARBA" id="ARBA00023004"/>
    </source>
</evidence>
<evidence type="ECO:0000256" key="5">
    <source>
        <dbReference type="SAM" id="MobiDB-lite"/>
    </source>
</evidence>
<dbReference type="PANTHER" id="PTHR39319">
    <property type="entry name" value="SI:DKEY-256H2.1"/>
    <property type="match status" value="1"/>
</dbReference>
<dbReference type="Proteomes" id="UP000239649">
    <property type="component" value="Unassembled WGS sequence"/>
</dbReference>
<dbReference type="InterPro" id="IPR014784">
    <property type="entry name" value="Cu2_ascorb_mOase-like_C"/>
</dbReference>
<dbReference type="OrthoDB" id="506676at2759"/>
<dbReference type="Pfam" id="PF09113">
    <property type="entry name" value="N-glycanase_C"/>
    <property type="match status" value="1"/>
</dbReference>
<feature type="binding site" description="axial binding residue" evidence="4">
    <location>
        <position position="1129"/>
    </location>
    <ligand>
        <name>heme</name>
        <dbReference type="ChEBI" id="CHEBI:30413"/>
    </ligand>
    <ligandPart>
        <name>Fe</name>
        <dbReference type="ChEBI" id="CHEBI:18248"/>
    </ligandPart>
</feature>
<keyword evidence="8" id="KW-1185">Reference proteome</keyword>
<dbReference type="InterPro" id="IPR001128">
    <property type="entry name" value="Cyt_P450"/>
</dbReference>
<dbReference type="SMART" id="SM01290">
    <property type="entry name" value="N-glycanase_N"/>
    <property type="match status" value="1"/>
</dbReference>
<organism evidence="7 8">
    <name type="scientific">Micractinium conductrix</name>
    <dbReference type="NCBI Taxonomy" id="554055"/>
    <lineage>
        <taxon>Eukaryota</taxon>
        <taxon>Viridiplantae</taxon>
        <taxon>Chlorophyta</taxon>
        <taxon>core chlorophytes</taxon>
        <taxon>Trebouxiophyceae</taxon>
        <taxon>Chlorellales</taxon>
        <taxon>Chlorellaceae</taxon>
        <taxon>Chlorella clade</taxon>
        <taxon>Micractinium</taxon>
    </lineage>
</organism>
<evidence type="ECO:0000313" key="7">
    <source>
        <dbReference type="EMBL" id="PSC76326.1"/>
    </source>
</evidence>
<proteinExistence type="predicted"/>
<dbReference type="EMBL" id="LHPF02000001">
    <property type="protein sequence ID" value="PSC76326.1"/>
    <property type="molecule type" value="Genomic_DNA"/>
</dbReference>
<dbReference type="GO" id="GO:0020037">
    <property type="term" value="F:heme binding"/>
    <property type="evidence" value="ECO:0007669"/>
    <property type="project" value="InterPro"/>
</dbReference>
<dbReference type="InterPro" id="IPR015196">
    <property type="entry name" value="PngaseF_N"/>
</dbReference>
<dbReference type="InterPro" id="IPR015197">
    <property type="entry name" value="PngaseF_C"/>
</dbReference>
<comment type="caution">
    <text evidence="7">The sequence shown here is derived from an EMBL/GenBank/DDBJ whole genome shotgun (WGS) entry which is preliminary data.</text>
</comment>
<feature type="domain" description="Peptide-N-glycosidase F N-terminal" evidence="6">
    <location>
        <begin position="305"/>
        <end position="478"/>
    </location>
</feature>
<feature type="compositionally biased region" description="Gly residues" evidence="5">
    <location>
        <begin position="1164"/>
        <end position="1173"/>
    </location>
</feature>
<dbReference type="STRING" id="554055.A0A2P6VQE4"/>
<name>A0A2P6VQE4_9CHLO</name>
<dbReference type="InterPro" id="IPR053251">
    <property type="entry name" value="N-glycanase"/>
</dbReference>
<evidence type="ECO:0000256" key="1">
    <source>
        <dbReference type="ARBA" id="ARBA00022723"/>
    </source>
</evidence>
<dbReference type="Gene3D" id="1.10.630.10">
    <property type="entry name" value="Cytochrome P450"/>
    <property type="match status" value="1"/>
</dbReference>
<dbReference type="Pfam" id="PF00067">
    <property type="entry name" value="p450"/>
    <property type="match status" value="1"/>
</dbReference>
<dbReference type="InterPro" id="IPR008977">
    <property type="entry name" value="PHM/PNGase_F_dom_sf"/>
</dbReference>
<dbReference type="InterPro" id="IPR036396">
    <property type="entry name" value="Cyt_P450_sf"/>
</dbReference>
<dbReference type="AlphaFoldDB" id="A0A2P6VQE4"/>
<reference evidence="7 8" key="1">
    <citation type="journal article" date="2018" name="Plant J.">
        <title>Genome sequences of Chlorella sorokiniana UTEX 1602 and Micractinium conductrix SAG 241.80: implications to maltose excretion by a green alga.</title>
        <authorList>
            <person name="Arriola M.B."/>
            <person name="Velmurugan N."/>
            <person name="Zhang Y."/>
            <person name="Plunkett M.H."/>
            <person name="Hondzo H."/>
            <person name="Barney B.M."/>
        </authorList>
    </citation>
    <scope>NUCLEOTIDE SEQUENCE [LARGE SCALE GENOMIC DNA]</scope>
    <source>
        <strain evidence="7 8">SAG 241.80</strain>
    </source>
</reference>
<dbReference type="PANTHER" id="PTHR39319:SF1">
    <property type="entry name" value="SI:DKEY-256H2.1"/>
    <property type="match status" value="1"/>
</dbReference>
<sequence length="1226" mass="128180">MFIGEDSLSGMLEQAPLSNSFLFISYNETGAAADARWMRDQLAGTARALRLPPSRTDTFFRRAHFATVPVSRVYGWLPAALEELQHKQKVAKVRIGERQAMSGRLDAWFGWYPMGSGGGEARVALAGTDCGWVAAPGADLAGAAALVTLTKLPNTLLPAPCSYIKLMKAAATAGATALVMLAPPGLGPAPANCTGGGPPSPINSETRCDSNAGGPAQAGLFVTMLPEKIGSEMAQALADGTAVNVDFSDLMTPCCLLAGIDAQRRLFQGGWLKMPTLMHVVWAAQNQVCCPRALAVVRPAEPAWKLPVFNNTPFVGIPGAVATITVPSSMASVSRLELDFTLGCPGRTDDSCPLWDHTIQSFVCCPDAFGSTAHCDPCPSTANARRRRKLQAALRDWRGGDGLSGGDRPAGFGLSGDGALKCGRELGRWVSPFKRGGGRWLTDASGKLPLLVPGRTCSVTFTSAPWAGTWTATLTLRLSSRPAQGPPSQGPPPGRPTSLLPLPCGSAGGVPYAGGAWNSTYNQRWPPYMFVTPAGVRRVVVDALISGHGSDDLGCGKFCASTHVFEVNGKAVSLTVGPRAGSYYGCADEVLQGGVPNEHGTWTLGRGNWCNGRDVKSWTPDITPFLKPAGRINSLAYKGLLGGRPPHADEAGGSCVPPPLVPPVVAGLPLLGSALDLGSGGAAFLQRCRKQHGDAFTLRLLGQRMTFLYAPATLQYYFNALDSELTFAPAVQQFTHRVFGLPPQQFYSRHIVMLQTLRHALVPASLPPHAATALRLLLARLRSWPSAGQLELGGALKGLVFSASVGSLFGERFLQRCLGEKGNRPASGSAGAGEQPGSVGAGAGASAAAAAALCPLAATFFEFEEGFELSASPVPHIFQPRFLRARRRLLAALRAGRQAGEFEGTVVGQLTQACGLPERYVPNMLLAVLWASLANAVPASFWTLGFLLLPENRRHLEAVRREVQDAAAAAAAAGAAAAAEPGGGGGDGAGSRQEGAQQEESGEHLLSEAQQRGLLALAVDRRSHAAAAVDEALRLRSFSIDVRIAAADCVLPCDEDGVSGPGVFVKKGDVVAISPYASHLDPRFYQQAPGAYNPNREGMRLGRSTAMHGAVVGVGGVPGFSFGGARYRCPGRHFAEAELSLLLALLVLLYDWQLLPGEHDSSGSGNGSHGSGVGSSSRGSGAHCRAAAAPGDPGGLLAPPDLRKLVGIKVPAGPCWAQATRRSVLC</sequence>
<accession>A0A2P6VQE4</accession>
<dbReference type="Gene3D" id="2.60.120.230">
    <property type="match status" value="1"/>
</dbReference>
<feature type="region of interest" description="Disordered" evidence="5">
    <location>
        <begin position="480"/>
        <end position="499"/>
    </location>
</feature>
<keyword evidence="1 4" id="KW-0479">Metal-binding</keyword>
<feature type="region of interest" description="Disordered" evidence="5">
    <location>
        <begin position="978"/>
        <end position="1004"/>
    </location>
</feature>
<evidence type="ECO:0000259" key="6">
    <source>
        <dbReference type="SMART" id="SM01290"/>
    </source>
</evidence>
<feature type="region of interest" description="Disordered" evidence="5">
    <location>
        <begin position="1160"/>
        <end position="1187"/>
    </location>
</feature>
<keyword evidence="3" id="KW-1015">Disulfide bond</keyword>
<dbReference type="InterPro" id="IPR002403">
    <property type="entry name" value="Cyt_P450_E_grp-IV"/>
</dbReference>
<evidence type="ECO:0000256" key="3">
    <source>
        <dbReference type="ARBA" id="ARBA00023157"/>
    </source>
</evidence>
<dbReference type="SUPFAM" id="SSF48264">
    <property type="entry name" value="Cytochrome P450"/>
    <property type="match status" value="1"/>
</dbReference>